<proteinExistence type="predicted"/>
<organism evidence="2">
    <name type="scientific">marine sediment metagenome</name>
    <dbReference type="NCBI Taxonomy" id="412755"/>
    <lineage>
        <taxon>unclassified sequences</taxon>
        <taxon>metagenomes</taxon>
        <taxon>ecological metagenomes</taxon>
    </lineage>
</organism>
<dbReference type="InterPro" id="IPR052024">
    <property type="entry name" value="Methanogen_methyltrans"/>
</dbReference>
<feature type="domain" description="Uroporphyrinogen decarboxylase (URO-D)" evidence="1">
    <location>
        <begin position="8"/>
        <end position="201"/>
    </location>
</feature>
<dbReference type="InterPro" id="IPR000257">
    <property type="entry name" value="Uroporphyrinogen_deCOase"/>
</dbReference>
<evidence type="ECO:0000313" key="2">
    <source>
        <dbReference type="EMBL" id="GAJ21015.1"/>
    </source>
</evidence>
<dbReference type="Pfam" id="PF01208">
    <property type="entry name" value="URO-D"/>
    <property type="match status" value="1"/>
</dbReference>
<dbReference type="GO" id="GO:0004853">
    <property type="term" value="F:uroporphyrinogen decarboxylase activity"/>
    <property type="evidence" value="ECO:0007669"/>
    <property type="project" value="InterPro"/>
</dbReference>
<accession>X1W0Y5</accession>
<gene>
    <name evidence="2" type="ORF">S12H4_55381</name>
</gene>
<dbReference type="PANTHER" id="PTHR47099:SF1">
    <property type="entry name" value="METHYLCOBAMIDE:COM METHYLTRANSFERASE MTBA"/>
    <property type="match status" value="1"/>
</dbReference>
<reference evidence="2" key="1">
    <citation type="journal article" date="2014" name="Front. Microbiol.">
        <title>High frequency of phylogenetically diverse reductive dehalogenase-homologous genes in deep subseafloor sedimentary metagenomes.</title>
        <authorList>
            <person name="Kawai M."/>
            <person name="Futagami T."/>
            <person name="Toyoda A."/>
            <person name="Takaki Y."/>
            <person name="Nishi S."/>
            <person name="Hori S."/>
            <person name="Arai W."/>
            <person name="Tsubouchi T."/>
            <person name="Morono Y."/>
            <person name="Uchiyama I."/>
            <person name="Ito T."/>
            <person name="Fujiyama A."/>
            <person name="Inagaki F."/>
            <person name="Takami H."/>
        </authorList>
    </citation>
    <scope>NUCLEOTIDE SEQUENCE</scope>
    <source>
        <strain evidence="2">Expedition CK06-06</strain>
    </source>
</reference>
<comment type="caution">
    <text evidence="2">The sequence shown here is derived from an EMBL/GenBank/DDBJ whole genome shotgun (WGS) entry which is preliminary data.</text>
</comment>
<dbReference type="Gene3D" id="3.20.20.210">
    <property type="match status" value="1"/>
</dbReference>
<dbReference type="GO" id="GO:0006779">
    <property type="term" value="P:porphyrin-containing compound biosynthetic process"/>
    <property type="evidence" value="ECO:0007669"/>
    <property type="project" value="InterPro"/>
</dbReference>
<name>X1W0Y5_9ZZZZ</name>
<dbReference type="PANTHER" id="PTHR47099">
    <property type="entry name" value="METHYLCOBAMIDE:COM METHYLTRANSFERASE MTBA"/>
    <property type="match status" value="1"/>
</dbReference>
<evidence type="ECO:0000259" key="1">
    <source>
        <dbReference type="Pfam" id="PF01208"/>
    </source>
</evidence>
<dbReference type="EMBL" id="BARW01035522">
    <property type="protein sequence ID" value="GAJ21015.1"/>
    <property type="molecule type" value="Genomic_DNA"/>
</dbReference>
<feature type="non-terminal residue" evidence="2">
    <location>
        <position position="1"/>
    </location>
</feature>
<dbReference type="SUPFAM" id="SSF51726">
    <property type="entry name" value="UROD/MetE-like"/>
    <property type="match status" value="1"/>
</dbReference>
<dbReference type="AlphaFoldDB" id="X1W0Y5"/>
<sequence>TFKFLRGVTRGYMDLVEKPEIAHYCMGKLTDLKYENAARIYEQIPGKVIWTWVAEDVGGQEGLFMSLEHIREFLVPHMKRMIDLVHEAGAFAFHHSDGSPRDNLPQMVEIGIDVLEPVQWRCKGMGREGLKADFGDALVFMGAMDNQYTLAFGSVEEVKQEVVDNIRILGEGGGYMLGPCHNLQVVSPPHNIVAMYDTAYECGWM</sequence>
<dbReference type="InterPro" id="IPR038071">
    <property type="entry name" value="UROD/MetE-like_sf"/>
</dbReference>
<protein>
    <recommendedName>
        <fullName evidence="1">Uroporphyrinogen decarboxylase (URO-D) domain-containing protein</fullName>
    </recommendedName>
</protein>